<keyword evidence="1" id="KW-0472">Membrane</keyword>
<feature type="transmembrane region" description="Helical" evidence="1">
    <location>
        <begin position="147"/>
        <end position="167"/>
    </location>
</feature>
<gene>
    <name evidence="2" type="ORF">SAMN04488541_102919</name>
</gene>
<proteinExistence type="predicted"/>
<dbReference type="EMBL" id="FONY01000029">
    <property type="protein sequence ID" value="SFF37703.1"/>
    <property type="molecule type" value="Genomic_DNA"/>
</dbReference>
<dbReference type="Proteomes" id="UP000199513">
    <property type="component" value="Unassembled WGS sequence"/>
</dbReference>
<sequence>MIFDTGYMLIAGIVMLVSWAVSATLKSKFRNYSMTPISSGMSGAEVAANMLDAYGIRGVRITCVEGTLTDHYNPTDYTINLSPDVYYGRNAAAAAVAAHETGHAVQHAKAYSFLQLRSAIVPAVSFVSPWIGWVLIAGLFMLESAPWVMLIGIAMFALTTLFSFVTLPVEFDASRRALEWIKQSRVVNSQEYAMSKDALWWAAMTYVVAALGSLATLMYYIMLFLGRRD</sequence>
<evidence type="ECO:0008006" key="4">
    <source>
        <dbReference type="Google" id="ProtNLM"/>
    </source>
</evidence>
<dbReference type="PANTHER" id="PTHR36434">
    <property type="entry name" value="MEMBRANE PROTEASE YUGP-RELATED"/>
    <property type="match status" value="1"/>
</dbReference>
<dbReference type="RefSeq" id="WP_091548273.1">
    <property type="nucleotide sequence ID" value="NZ_FONY01000029.1"/>
</dbReference>
<keyword evidence="1" id="KW-0812">Transmembrane</keyword>
<dbReference type="OrthoDB" id="9784298at2"/>
<feature type="transmembrane region" description="Helical" evidence="1">
    <location>
        <begin position="119"/>
        <end position="141"/>
    </location>
</feature>
<dbReference type="AlphaFoldDB" id="A0A1I2I7T0"/>
<evidence type="ECO:0000313" key="2">
    <source>
        <dbReference type="EMBL" id="SFF37703.1"/>
    </source>
</evidence>
<dbReference type="InterPro" id="IPR007395">
    <property type="entry name" value="Zn_peptidase_2"/>
</dbReference>
<keyword evidence="3" id="KW-1185">Reference proteome</keyword>
<dbReference type="Pfam" id="PF04298">
    <property type="entry name" value="Zn_peptidase_2"/>
    <property type="match status" value="1"/>
</dbReference>
<protein>
    <recommendedName>
        <fullName evidence="4">Zinc metallopeptidase</fullName>
    </recommendedName>
</protein>
<organism evidence="2 3">
    <name type="scientific">Thermoflexibacter ruber</name>
    <dbReference type="NCBI Taxonomy" id="1003"/>
    <lineage>
        <taxon>Bacteria</taxon>
        <taxon>Pseudomonadati</taxon>
        <taxon>Bacteroidota</taxon>
        <taxon>Cytophagia</taxon>
        <taxon>Cytophagales</taxon>
        <taxon>Thermoflexibacteraceae</taxon>
        <taxon>Thermoflexibacter</taxon>
    </lineage>
</organism>
<evidence type="ECO:0000313" key="3">
    <source>
        <dbReference type="Proteomes" id="UP000199513"/>
    </source>
</evidence>
<evidence type="ECO:0000256" key="1">
    <source>
        <dbReference type="SAM" id="Phobius"/>
    </source>
</evidence>
<name>A0A1I2I7T0_9BACT</name>
<accession>A0A1I2I7T0</accession>
<feature type="transmembrane region" description="Helical" evidence="1">
    <location>
        <begin position="198"/>
        <end position="222"/>
    </location>
</feature>
<keyword evidence="1" id="KW-1133">Transmembrane helix</keyword>
<feature type="transmembrane region" description="Helical" evidence="1">
    <location>
        <begin position="6"/>
        <end position="25"/>
    </location>
</feature>
<reference evidence="2 3" key="1">
    <citation type="submission" date="2016-10" db="EMBL/GenBank/DDBJ databases">
        <authorList>
            <person name="de Groot N.N."/>
        </authorList>
    </citation>
    <scope>NUCLEOTIDE SEQUENCE [LARGE SCALE GENOMIC DNA]</scope>
    <source>
        <strain>GEY</strain>
        <strain evidence="3">DSM 9560</strain>
    </source>
</reference>
<dbReference type="PANTHER" id="PTHR36434:SF1">
    <property type="entry name" value="MEMBRANE PROTEASE YUGP-RELATED"/>
    <property type="match status" value="1"/>
</dbReference>